<dbReference type="Proteomes" id="UP001443914">
    <property type="component" value="Unassembled WGS sequence"/>
</dbReference>
<sequence>MTGHVREDCFRLKDCTYCGKTGHVKMKCYKLKGYPDKGSERGRGRSAANQYNPGSNIYRRGAHNVDVVAYESSPLSDVAAPSDNQQHPPLTDSAEVVPSTMVDGIINTVLTKVMKAIADTGPSYSYYKKAGVSRGKENVAKKLFSVANGILRRNL</sequence>
<protein>
    <recommendedName>
        <fullName evidence="3">CCHC-type domain-containing protein</fullName>
    </recommendedName>
</protein>
<keyword evidence="1" id="KW-0479">Metal-binding</keyword>
<name>A0AAW1GSQ2_SAPOF</name>
<proteinExistence type="predicted"/>
<evidence type="ECO:0000256" key="2">
    <source>
        <dbReference type="SAM" id="MobiDB-lite"/>
    </source>
</evidence>
<feature type="domain" description="CCHC-type" evidence="3">
    <location>
        <begin position="15"/>
        <end position="28"/>
    </location>
</feature>
<accession>A0AAW1GSQ2</accession>
<evidence type="ECO:0000259" key="3">
    <source>
        <dbReference type="PROSITE" id="PS50158"/>
    </source>
</evidence>
<comment type="caution">
    <text evidence="4">The sequence shown here is derived from an EMBL/GenBank/DDBJ whole genome shotgun (WGS) entry which is preliminary data.</text>
</comment>
<keyword evidence="1" id="KW-0862">Zinc</keyword>
<dbReference type="EMBL" id="JBDFQZ010000013">
    <property type="protein sequence ID" value="KAK9667666.1"/>
    <property type="molecule type" value="Genomic_DNA"/>
</dbReference>
<dbReference type="GO" id="GO:0003676">
    <property type="term" value="F:nucleic acid binding"/>
    <property type="evidence" value="ECO:0007669"/>
    <property type="project" value="InterPro"/>
</dbReference>
<dbReference type="PROSITE" id="PS50158">
    <property type="entry name" value="ZF_CCHC"/>
    <property type="match status" value="1"/>
</dbReference>
<dbReference type="AlphaFoldDB" id="A0AAW1GSQ2"/>
<evidence type="ECO:0000313" key="4">
    <source>
        <dbReference type="EMBL" id="KAK9667666.1"/>
    </source>
</evidence>
<dbReference type="GO" id="GO:0008270">
    <property type="term" value="F:zinc ion binding"/>
    <property type="evidence" value="ECO:0007669"/>
    <property type="project" value="UniProtKB-KW"/>
</dbReference>
<feature type="region of interest" description="Disordered" evidence="2">
    <location>
        <begin position="38"/>
        <end position="57"/>
    </location>
</feature>
<evidence type="ECO:0000313" key="5">
    <source>
        <dbReference type="Proteomes" id="UP001443914"/>
    </source>
</evidence>
<organism evidence="4 5">
    <name type="scientific">Saponaria officinalis</name>
    <name type="common">Common soapwort</name>
    <name type="synonym">Lychnis saponaria</name>
    <dbReference type="NCBI Taxonomy" id="3572"/>
    <lineage>
        <taxon>Eukaryota</taxon>
        <taxon>Viridiplantae</taxon>
        <taxon>Streptophyta</taxon>
        <taxon>Embryophyta</taxon>
        <taxon>Tracheophyta</taxon>
        <taxon>Spermatophyta</taxon>
        <taxon>Magnoliopsida</taxon>
        <taxon>eudicotyledons</taxon>
        <taxon>Gunneridae</taxon>
        <taxon>Pentapetalae</taxon>
        <taxon>Caryophyllales</taxon>
        <taxon>Caryophyllaceae</taxon>
        <taxon>Caryophylleae</taxon>
        <taxon>Saponaria</taxon>
    </lineage>
</organism>
<gene>
    <name evidence="4" type="ORF">RND81_13G003600</name>
</gene>
<dbReference type="InterPro" id="IPR001878">
    <property type="entry name" value="Znf_CCHC"/>
</dbReference>
<reference evidence="4" key="1">
    <citation type="submission" date="2024-03" db="EMBL/GenBank/DDBJ databases">
        <title>WGS assembly of Saponaria officinalis var. Norfolk2.</title>
        <authorList>
            <person name="Jenkins J."/>
            <person name="Shu S."/>
            <person name="Grimwood J."/>
            <person name="Barry K."/>
            <person name="Goodstein D."/>
            <person name="Schmutz J."/>
            <person name="Leebens-Mack J."/>
            <person name="Osbourn A."/>
        </authorList>
    </citation>
    <scope>NUCLEOTIDE SEQUENCE [LARGE SCALE GENOMIC DNA]</scope>
    <source>
        <strain evidence="4">JIC</strain>
    </source>
</reference>
<keyword evidence="5" id="KW-1185">Reference proteome</keyword>
<keyword evidence="1" id="KW-0863">Zinc-finger</keyword>
<evidence type="ECO:0000256" key="1">
    <source>
        <dbReference type="PROSITE-ProRule" id="PRU00047"/>
    </source>
</evidence>